<feature type="non-terminal residue" evidence="1">
    <location>
        <position position="1"/>
    </location>
</feature>
<name>X1V410_9ZZZZ</name>
<organism evidence="1">
    <name type="scientific">marine sediment metagenome</name>
    <dbReference type="NCBI Taxonomy" id="412755"/>
    <lineage>
        <taxon>unclassified sequences</taxon>
        <taxon>metagenomes</taxon>
        <taxon>ecological metagenomes</taxon>
    </lineage>
</organism>
<comment type="caution">
    <text evidence="1">The sequence shown here is derived from an EMBL/GenBank/DDBJ whole genome shotgun (WGS) entry which is preliminary data.</text>
</comment>
<reference evidence="1" key="1">
    <citation type="journal article" date="2014" name="Front. Microbiol.">
        <title>High frequency of phylogenetically diverse reductive dehalogenase-homologous genes in deep subseafloor sedimentary metagenomes.</title>
        <authorList>
            <person name="Kawai M."/>
            <person name="Futagami T."/>
            <person name="Toyoda A."/>
            <person name="Takaki Y."/>
            <person name="Nishi S."/>
            <person name="Hori S."/>
            <person name="Arai W."/>
            <person name="Tsubouchi T."/>
            <person name="Morono Y."/>
            <person name="Uchiyama I."/>
            <person name="Ito T."/>
            <person name="Fujiyama A."/>
            <person name="Inagaki F."/>
            <person name="Takami H."/>
        </authorList>
    </citation>
    <scope>NUCLEOTIDE SEQUENCE</scope>
    <source>
        <strain evidence="1">Expedition CK06-06</strain>
    </source>
</reference>
<evidence type="ECO:0000313" key="1">
    <source>
        <dbReference type="EMBL" id="GAJ24478.1"/>
    </source>
</evidence>
<accession>X1V410</accession>
<dbReference type="EMBL" id="BARW01036076">
    <property type="protein sequence ID" value="GAJ24478.1"/>
    <property type="molecule type" value="Genomic_DNA"/>
</dbReference>
<sequence length="139" mass="13996">GNEMAANLKLSNAAVNAACDAVVDLLDSGKIEIYTASQPAGPDTGITDQTLLAELTFGATAFGASSEGVATAEAITKDSAANATGEAAWFRVLTSEDGEMFDGSVGTEGCDLNLNSVAIQEGAEVSISSFIFTIPKAAA</sequence>
<gene>
    <name evidence="1" type="ORF">S12H4_56106</name>
</gene>
<proteinExistence type="predicted"/>
<protein>
    <submittedName>
        <fullName evidence="1">Uncharacterized protein</fullName>
    </submittedName>
</protein>
<dbReference type="AlphaFoldDB" id="X1V410"/>